<evidence type="ECO:0000256" key="2">
    <source>
        <dbReference type="ARBA" id="ARBA00012374"/>
    </source>
</evidence>
<dbReference type="Pfam" id="PF01569">
    <property type="entry name" value="PAP2"/>
    <property type="match status" value="1"/>
</dbReference>
<feature type="transmembrane region" description="Helical" evidence="10">
    <location>
        <begin position="159"/>
        <end position="181"/>
    </location>
</feature>
<evidence type="ECO:0000256" key="7">
    <source>
        <dbReference type="ARBA" id="ARBA00023136"/>
    </source>
</evidence>
<keyword evidence="13" id="KW-1185">Reference proteome</keyword>
<dbReference type="PANTHER" id="PTHR14969">
    <property type="entry name" value="SPHINGOSINE-1-PHOSPHATE PHOSPHOHYDROLASE"/>
    <property type="match status" value="1"/>
</dbReference>
<keyword evidence="7 10" id="KW-0472">Membrane</keyword>
<evidence type="ECO:0000256" key="10">
    <source>
        <dbReference type="SAM" id="Phobius"/>
    </source>
</evidence>
<dbReference type="Proteomes" id="UP000286680">
    <property type="component" value="Unassembled WGS sequence"/>
</dbReference>
<feature type="transmembrane region" description="Helical" evidence="10">
    <location>
        <begin position="135"/>
        <end position="152"/>
    </location>
</feature>
<dbReference type="RefSeq" id="WP_126820446.1">
    <property type="nucleotide sequence ID" value="NZ_PIPS01000005.1"/>
</dbReference>
<proteinExistence type="predicted"/>
<sequence>MLMLLTLQRRVHQWDQRLFFRVSRWRTRRFGAGAFRLLSATGDGYWYGILALVITLSLQLSWQYFLTLALAFAIERPLYWVLKNSFKRDRPSAHALPVKALFNAHDRFSFPSGHTCAAFVFVTVSALHFPDAAPLLWIWATAIGISRVAVGVHYPTDVVAGACLGTAIAEFTLFIIATYPLF</sequence>
<protein>
    <recommendedName>
        <fullName evidence="2">undecaprenyl-diphosphate phosphatase</fullName>
        <ecNumber evidence="2">3.6.1.27</ecNumber>
    </recommendedName>
    <alternativeName>
        <fullName evidence="8">Undecaprenyl pyrophosphate phosphatase</fullName>
    </alternativeName>
</protein>
<evidence type="ECO:0000256" key="4">
    <source>
        <dbReference type="ARBA" id="ARBA00022692"/>
    </source>
</evidence>
<evidence type="ECO:0000256" key="9">
    <source>
        <dbReference type="ARBA" id="ARBA00047594"/>
    </source>
</evidence>
<keyword evidence="4 10" id="KW-0812">Transmembrane</keyword>
<comment type="caution">
    <text evidence="12">The sequence shown here is derived from an EMBL/GenBank/DDBJ whole genome shotgun (WGS) entry which is preliminary data.</text>
</comment>
<dbReference type="InterPro" id="IPR036938">
    <property type="entry name" value="PAP2/HPO_sf"/>
</dbReference>
<comment type="subcellular location">
    <subcellularLocation>
        <location evidence="1">Cell membrane</location>
        <topology evidence="1">Multi-pass membrane protein</topology>
    </subcellularLocation>
</comment>
<keyword evidence="5" id="KW-0378">Hydrolase</keyword>
<dbReference type="SUPFAM" id="SSF48317">
    <property type="entry name" value="Acid phosphatase/Vanadium-dependent haloperoxidase"/>
    <property type="match status" value="1"/>
</dbReference>
<evidence type="ECO:0000256" key="1">
    <source>
        <dbReference type="ARBA" id="ARBA00004651"/>
    </source>
</evidence>
<dbReference type="Gene3D" id="1.20.144.10">
    <property type="entry name" value="Phosphatidic acid phosphatase type 2/haloperoxidase"/>
    <property type="match status" value="1"/>
</dbReference>
<feature type="transmembrane region" description="Helical" evidence="10">
    <location>
        <begin position="108"/>
        <end position="129"/>
    </location>
</feature>
<reference evidence="13" key="1">
    <citation type="journal article" date="2018" name="Front. Microbiol.">
        <title>Genome-Based Analysis Reveals the Taxonomy and Diversity of the Family Idiomarinaceae.</title>
        <authorList>
            <person name="Liu Y."/>
            <person name="Lai Q."/>
            <person name="Shao Z."/>
        </authorList>
    </citation>
    <scope>NUCLEOTIDE SEQUENCE [LARGE SCALE GENOMIC DNA]</scope>
    <source>
        <strain evidence="13">SN-14</strain>
    </source>
</reference>
<dbReference type="SMART" id="SM00014">
    <property type="entry name" value="acidPPc"/>
    <property type="match status" value="1"/>
</dbReference>
<feature type="domain" description="Phosphatidic acid phosphatase type 2/haloperoxidase" evidence="11">
    <location>
        <begin position="66"/>
        <end position="173"/>
    </location>
</feature>
<dbReference type="GO" id="GO:0005886">
    <property type="term" value="C:plasma membrane"/>
    <property type="evidence" value="ECO:0007669"/>
    <property type="project" value="UniProtKB-SubCell"/>
</dbReference>
<dbReference type="GO" id="GO:0050380">
    <property type="term" value="F:undecaprenyl-diphosphatase activity"/>
    <property type="evidence" value="ECO:0007669"/>
    <property type="project" value="UniProtKB-EC"/>
</dbReference>
<gene>
    <name evidence="12" type="ORF">CWE23_12800</name>
</gene>
<name>A0AA94JC64_9GAMM</name>
<dbReference type="InterPro" id="IPR000326">
    <property type="entry name" value="PAP2/HPO"/>
</dbReference>
<evidence type="ECO:0000256" key="6">
    <source>
        <dbReference type="ARBA" id="ARBA00022989"/>
    </source>
</evidence>
<feature type="transmembrane region" description="Helical" evidence="10">
    <location>
        <begin position="62"/>
        <end position="82"/>
    </location>
</feature>
<dbReference type="PANTHER" id="PTHR14969:SF62">
    <property type="entry name" value="DECAPRENYLPHOSPHORYL-5-PHOSPHORIBOSE PHOSPHATASE RV3807C-RELATED"/>
    <property type="match status" value="1"/>
</dbReference>
<dbReference type="AlphaFoldDB" id="A0AA94JC64"/>
<evidence type="ECO:0000259" key="11">
    <source>
        <dbReference type="SMART" id="SM00014"/>
    </source>
</evidence>
<accession>A0AA94JC64</accession>
<feature type="transmembrane region" description="Helical" evidence="10">
    <location>
        <begin position="34"/>
        <end position="56"/>
    </location>
</feature>
<dbReference type="EC" id="3.6.1.27" evidence="2"/>
<comment type="catalytic activity">
    <reaction evidence="9">
        <text>di-trans,octa-cis-undecaprenyl diphosphate + H2O = di-trans,octa-cis-undecaprenyl phosphate + phosphate + H(+)</text>
        <dbReference type="Rhea" id="RHEA:28094"/>
        <dbReference type="ChEBI" id="CHEBI:15377"/>
        <dbReference type="ChEBI" id="CHEBI:15378"/>
        <dbReference type="ChEBI" id="CHEBI:43474"/>
        <dbReference type="ChEBI" id="CHEBI:58405"/>
        <dbReference type="ChEBI" id="CHEBI:60392"/>
        <dbReference type="EC" id="3.6.1.27"/>
    </reaction>
</comment>
<evidence type="ECO:0000313" key="13">
    <source>
        <dbReference type="Proteomes" id="UP000286680"/>
    </source>
</evidence>
<keyword evidence="6 10" id="KW-1133">Transmembrane helix</keyword>
<dbReference type="EMBL" id="PIPS01000005">
    <property type="protein sequence ID" value="RUO39944.1"/>
    <property type="molecule type" value="Genomic_DNA"/>
</dbReference>
<evidence type="ECO:0000313" key="12">
    <source>
        <dbReference type="EMBL" id="RUO39944.1"/>
    </source>
</evidence>
<evidence type="ECO:0000256" key="5">
    <source>
        <dbReference type="ARBA" id="ARBA00022801"/>
    </source>
</evidence>
<organism evidence="12 13">
    <name type="scientific">Idiomarina aquatica</name>
    <dbReference type="NCBI Taxonomy" id="1327752"/>
    <lineage>
        <taxon>Bacteria</taxon>
        <taxon>Pseudomonadati</taxon>
        <taxon>Pseudomonadota</taxon>
        <taxon>Gammaproteobacteria</taxon>
        <taxon>Alteromonadales</taxon>
        <taxon>Idiomarinaceae</taxon>
        <taxon>Idiomarina</taxon>
    </lineage>
</organism>
<keyword evidence="3" id="KW-1003">Cell membrane</keyword>
<evidence type="ECO:0000256" key="3">
    <source>
        <dbReference type="ARBA" id="ARBA00022475"/>
    </source>
</evidence>
<evidence type="ECO:0000256" key="8">
    <source>
        <dbReference type="ARBA" id="ARBA00032707"/>
    </source>
</evidence>